<dbReference type="Proteomes" id="UP000597444">
    <property type="component" value="Unassembled WGS sequence"/>
</dbReference>
<proteinExistence type="predicted"/>
<keyword evidence="1" id="KW-0472">Membrane</keyword>
<keyword evidence="3" id="KW-1185">Reference proteome</keyword>
<feature type="transmembrane region" description="Helical" evidence="1">
    <location>
        <begin position="75"/>
        <end position="94"/>
    </location>
</feature>
<dbReference type="AlphaFoldDB" id="A0A8J3I8Q8"/>
<accession>A0A8J3I8Q8</accession>
<sequence length="244" mass="27714">MRELEVKAMLAGKEASLSRYPFWTERRYTGIMLMLGCVLFLVAAALSPTDEKGTSMYDLPMREALIAVFHHWSSWQWGLLLFCIAVVVSLLGFARLTSILWERGNHVFSFWGLIALTLATGFFLLDMTFRRSIEYWAAQETARTNAIPALYQQLSLWDSTIFQVYTVLIFFAAIMYGAAIALTRILPRWLGWVIIVYSLAGTIAFVILNDMPPFVHYLLPIAMGVLLLLPRYQLPALSAESQND</sequence>
<name>A0A8J3I8Q8_9CHLR</name>
<organism evidence="2 3">
    <name type="scientific">Reticulibacter mediterranei</name>
    <dbReference type="NCBI Taxonomy" id="2778369"/>
    <lineage>
        <taxon>Bacteria</taxon>
        <taxon>Bacillati</taxon>
        <taxon>Chloroflexota</taxon>
        <taxon>Ktedonobacteria</taxon>
        <taxon>Ktedonobacterales</taxon>
        <taxon>Reticulibacteraceae</taxon>
        <taxon>Reticulibacter</taxon>
    </lineage>
</organism>
<protein>
    <recommendedName>
        <fullName evidence="4">DUF4386 domain-containing protein</fullName>
    </recommendedName>
</protein>
<feature type="transmembrane region" description="Helical" evidence="1">
    <location>
        <begin position="28"/>
        <end position="47"/>
    </location>
</feature>
<feature type="transmembrane region" description="Helical" evidence="1">
    <location>
        <begin position="161"/>
        <end position="182"/>
    </location>
</feature>
<evidence type="ECO:0000313" key="3">
    <source>
        <dbReference type="Proteomes" id="UP000597444"/>
    </source>
</evidence>
<evidence type="ECO:0008006" key="4">
    <source>
        <dbReference type="Google" id="ProtNLM"/>
    </source>
</evidence>
<feature type="transmembrane region" description="Helical" evidence="1">
    <location>
        <begin position="189"/>
        <end position="208"/>
    </location>
</feature>
<feature type="transmembrane region" description="Helical" evidence="1">
    <location>
        <begin position="214"/>
        <end position="232"/>
    </location>
</feature>
<keyword evidence="1" id="KW-0812">Transmembrane</keyword>
<keyword evidence="1" id="KW-1133">Transmembrane helix</keyword>
<gene>
    <name evidence="2" type="ORF">KSF_009770</name>
</gene>
<reference evidence="2" key="1">
    <citation type="submission" date="2020-10" db="EMBL/GenBank/DDBJ databases">
        <title>Taxonomic study of unclassified bacteria belonging to the class Ktedonobacteria.</title>
        <authorList>
            <person name="Yabe S."/>
            <person name="Wang C.M."/>
            <person name="Zheng Y."/>
            <person name="Sakai Y."/>
            <person name="Cavaletti L."/>
            <person name="Monciardini P."/>
            <person name="Donadio S."/>
        </authorList>
    </citation>
    <scope>NUCLEOTIDE SEQUENCE</scope>
    <source>
        <strain evidence="2">ID150040</strain>
    </source>
</reference>
<comment type="caution">
    <text evidence="2">The sequence shown here is derived from an EMBL/GenBank/DDBJ whole genome shotgun (WGS) entry which is preliminary data.</text>
</comment>
<evidence type="ECO:0000256" key="1">
    <source>
        <dbReference type="SAM" id="Phobius"/>
    </source>
</evidence>
<evidence type="ECO:0000313" key="2">
    <source>
        <dbReference type="EMBL" id="GHO90929.1"/>
    </source>
</evidence>
<dbReference type="EMBL" id="BNJK01000001">
    <property type="protein sequence ID" value="GHO90929.1"/>
    <property type="molecule type" value="Genomic_DNA"/>
</dbReference>
<feature type="transmembrane region" description="Helical" evidence="1">
    <location>
        <begin position="106"/>
        <end position="125"/>
    </location>
</feature>